<reference evidence="3 4" key="1">
    <citation type="submission" date="2024-05" db="EMBL/GenBank/DDBJ databases">
        <title>A high-quality chromosomal-level genome assembly of Topmouth culter (Culter alburnus).</title>
        <authorList>
            <person name="Zhao H."/>
        </authorList>
    </citation>
    <scope>NUCLEOTIDE SEQUENCE [LARGE SCALE GENOMIC DNA]</scope>
    <source>
        <strain evidence="3">CATC2023</strain>
        <tissue evidence="3">Muscle</tissue>
    </source>
</reference>
<dbReference type="AlphaFoldDB" id="A0AAW1ZRQ5"/>
<dbReference type="PANTHER" id="PTHR45544:SF1">
    <property type="entry name" value="THIOSULFATE:GLUTATHIONE SULFURTRANSFERASE"/>
    <property type="match status" value="1"/>
</dbReference>
<keyword evidence="4" id="KW-1185">Reference proteome</keyword>
<feature type="active site" description="Cysteine persulfide intermediate" evidence="1">
    <location>
        <position position="80"/>
    </location>
</feature>
<dbReference type="GO" id="GO:0050337">
    <property type="term" value="F:thiosulfate-thiol sulfurtransferase activity"/>
    <property type="evidence" value="ECO:0007669"/>
    <property type="project" value="InterPro"/>
</dbReference>
<dbReference type="EMBL" id="JAWDJR010000014">
    <property type="protein sequence ID" value="KAK9963019.1"/>
    <property type="molecule type" value="Genomic_DNA"/>
</dbReference>
<proteinExistence type="predicted"/>
<dbReference type="GO" id="GO:0070221">
    <property type="term" value="P:sulfide oxidation, using sulfide:quinone oxidoreductase"/>
    <property type="evidence" value="ECO:0007669"/>
    <property type="project" value="InterPro"/>
</dbReference>
<gene>
    <name evidence="3" type="ORF">ABG768_006244</name>
</gene>
<dbReference type="Pfam" id="PF00581">
    <property type="entry name" value="Rhodanese"/>
    <property type="match status" value="1"/>
</dbReference>
<sequence>MASSDKEISYSDLKSLLEKGSVFLVDVRSKAEVDNGRIPGSIHIPVENVESEMSLDAADFQSKFGVSKPSLDCSELVFHCQMGRRGAAATEKARGLGFKNARNYAGGYKEWSEKGGK</sequence>
<dbReference type="PANTHER" id="PTHR45544">
    <property type="entry name" value="THIOSULFATE:GLUTATHIONE SULFURTRANSFERASE"/>
    <property type="match status" value="1"/>
</dbReference>
<dbReference type="Gene3D" id="3.40.250.10">
    <property type="entry name" value="Rhodanese-like domain"/>
    <property type="match status" value="1"/>
</dbReference>
<accession>A0AAW1ZRQ5</accession>
<comment type="caution">
    <text evidence="3">The sequence shown here is derived from an EMBL/GenBank/DDBJ whole genome shotgun (WGS) entry which is preliminary data.</text>
</comment>
<dbReference type="SUPFAM" id="SSF52821">
    <property type="entry name" value="Rhodanese/Cell cycle control phosphatase"/>
    <property type="match status" value="1"/>
</dbReference>
<dbReference type="GO" id="GO:0005737">
    <property type="term" value="C:cytoplasm"/>
    <property type="evidence" value="ECO:0007669"/>
    <property type="project" value="TreeGrafter"/>
</dbReference>
<evidence type="ECO:0000313" key="4">
    <source>
        <dbReference type="Proteomes" id="UP001479290"/>
    </source>
</evidence>
<dbReference type="InterPro" id="IPR001763">
    <property type="entry name" value="Rhodanese-like_dom"/>
</dbReference>
<dbReference type="InterPro" id="IPR036873">
    <property type="entry name" value="Rhodanese-like_dom_sf"/>
</dbReference>
<organism evidence="3 4">
    <name type="scientific">Culter alburnus</name>
    <name type="common">Topmouth culter</name>
    <dbReference type="NCBI Taxonomy" id="194366"/>
    <lineage>
        <taxon>Eukaryota</taxon>
        <taxon>Metazoa</taxon>
        <taxon>Chordata</taxon>
        <taxon>Craniata</taxon>
        <taxon>Vertebrata</taxon>
        <taxon>Euteleostomi</taxon>
        <taxon>Actinopterygii</taxon>
        <taxon>Neopterygii</taxon>
        <taxon>Teleostei</taxon>
        <taxon>Ostariophysi</taxon>
        <taxon>Cypriniformes</taxon>
        <taxon>Xenocyprididae</taxon>
        <taxon>Xenocypridinae</taxon>
        <taxon>Culter</taxon>
    </lineage>
</organism>
<name>A0AAW1ZRQ5_CULAL</name>
<dbReference type="Proteomes" id="UP001479290">
    <property type="component" value="Unassembled WGS sequence"/>
</dbReference>
<feature type="domain" description="Rhodanese" evidence="2">
    <location>
        <begin position="18"/>
        <end position="116"/>
    </location>
</feature>
<dbReference type="InterPro" id="IPR042457">
    <property type="entry name" value="TSTD1_mml"/>
</dbReference>
<evidence type="ECO:0000313" key="3">
    <source>
        <dbReference type="EMBL" id="KAK9963019.1"/>
    </source>
</evidence>
<dbReference type="SMART" id="SM00450">
    <property type="entry name" value="RHOD"/>
    <property type="match status" value="1"/>
</dbReference>
<dbReference type="PROSITE" id="PS50206">
    <property type="entry name" value="RHODANESE_3"/>
    <property type="match status" value="1"/>
</dbReference>
<evidence type="ECO:0000256" key="1">
    <source>
        <dbReference type="PIRSR" id="PIRSR642457-1"/>
    </source>
</evidence>
<evidence type="ECO:0000259" key="2">
    <source>
        <dbReference type="PROSITE" id="PS50206"/>
    </source>
</evidence>
<protein>
    <recommendedName>
        <fullName evidence="2">Rhodanese domain-containing protein</fullName>
    </recommendedName>
</protein>